<dbReference type="Proteomes" id="UP000180253">
    <property type="component" value="Unassembled WGS sequence"/>
</dbReference>
<evidence type="ECO:0000313" key="2">
    <source>
        <dbReference type="Proteomes" id="UP000180253"/>
    </source>
</evidence>
<comment type="caution">
    <text evidence="1">The sequence shown here is derived from an EMBL/GenBank/DDBJ whole genome shotgun (WGS) entry which is preliminary data.</text>
</comment>
<dbReference type="AlphaFoldDB" id="A0A1S1NAN7"/>
<proteinExistence type="predicted"/>
<sequence length="108" mass="12258">MSQLSKRIFGSSTRLIGNRIFKPMRDSQAHYIFSVTLDTQRTTSSEVVLVFDKETYTLIGVASTKERTCEIRTYDAKPTHEFLVVALDQRGELEAEAVDNCAPEVVWL</sequence>
<keyword evidence="2" id="KW-1185">Reference proteome</keyword>
<protein>
    <submittedName>
        <fullName evidence="1">Uncharacterized protein</fullName>
    </submittedName>
</protein>
<organism evidence="1 2">
    <name type="scientific">Pseudoalteromonas byunsanensis</name>
    <dbReference type="NCBI Taxonomy" id="327939"/>
    <lineage>
        <taxon>Bacteria</taxon>
        <taxon>Pseudomonadati</taxon>
        <taxon>Pseudomonadota</taxon>
        <taxon>Gammaproteobacteria</taxon>
        <taxon>Alteromonadales</taxon>
        <taxon>Pseudoalteromonadaceae</taxon>
        <taxon>Pseudoalteromonas</taxon>
    </lineage>
</organism>
<dbReference type="EMBL" id="MNAN01000018">
    <property type="protein sequence ID" value="OHU97139.1"/>
    <property type="molecule type" value="Genomic_DNA"/>
</dbReference>
<name>A0A1S1NAN7_9GAMM</name>
<accession>A0A1S1NAN7</accession>
<evidence type="ECO:0000313" key="1">
    <source>
        <dbReference type="EMBL" id="OHU97139.1"/>
    </source>
</evidence>
<gene>
    <name evidence="1" type="ORF">BIW53_02125</name>
</gene>
<reference evidence="1 2" key="1">
    <citation type="submission" date="2016-10" db="EMBL/GenBank/DDBJ databases">
        <title>Pseudoalteromonas amylolytica sp. nov., isolated from the surface seawater.</title>
        <authorList>
            <person name="Wu Y.-H."/>
            <person name="Cheng H."/>
            <person name="Jin X.-B."/>
            <person name="Wang C.-S."/>
            <person name="Xu X.-W."/>
        </authorList>
    </citation>
    <scope>NUCLEOTIDE SEQUENCE [LARGE SCALE GENOMIC DNA]</scope>
    <source>
        <strain evidence="1 2">JCM 12483</strain>
    </source>
</reference>
<dbReference type="STRING" id="327939.BIW53_02125"/>
<dbReference type="RefSeq" id="WP_070990162.1">
    <property type="nucleotide sequence ID" value="NZ_CBCSHD010000008.1"/>
</dbReference>